<accession>A0A8H7CHI2</accession>
<dbReference type="Pfam" id="PF24883">
    <property type="entry name" value="NPHP3_N"/>
    <property type="match status" value="1"/>
</dbReference>
<proteinExistence type="predicted"/>
<dbReference type="InterPro" id="IPR027417">
    <property type="entry name" value="P-loop_NTPase"/>
</dbReference>
<dbReference type="InterPro" id="IPR016159">
    <property type="entry name" value="Cullin_repeat-like_dom_sf"/>
</dbReference>
<sequence>MADSFSNTLSSGIQDISAVLSLFGTEQCELHVGSALRGSGRGGFLYAAVTPVSIFGSLGVAKAAFSIMLGTIPRFGAKRLRHVGFNPAGDAVHMIMLEGDRYVTEVRFLELLGKHFIRDVQQLRVDFSPKTQGRFYGSWNLWLMVSSFLVALVGVTPYLRFLISHHTSYLSLAIFFPICRVLGGLLSVFAGQLLLQHRIALIIRQRILFQLINDPLKQWSNETLRLHTQAISNWDESVASECCLSSLNKFLHTEDIGEHQDFIEHMVRSLEDFERVTNSDDKPPINLAATVRPSGEHNIVIPETKSDGPLGRPLWSLGRLRRRGAGSRSLASAIGIKQTAKAKNGIVNPCVSARSLEEQNIGDFEENKEVGESPRPLFWSRGFGWLRWASKQNPERDSLARAKKSLKPFVTVSWSYLCMEVVLLLGFAMVIVGYIGCFSIVQDPRSTSADVYLWLGLEFALSVLRVVVWAWNPAFDDPTGISFHLKPTTKLSVEEERTSVLPMETTNDVRRGGEFRGGGGFQTSRMSRPWIRIRNETDFWPSFTAAFGLVDTSEILKIDGFECWYAWVQPHRPNPQRRNQTQPNDPNANKKLYIVLKGQHNVMCTLRDALTKDKVIAKLTLHLANIPITNTPTDAVYLPETELHSNHELMSRQSAFRQNVLSHYYSIMAAMYSSNQNRIRASWLLTDSLVERSGLQSHSEPAERFDQLWEDIELCLNAILTGKDLTRDKFVKTLECIIKIVKIGSSDNFHDQLSRRMKRHTQTISEKVTFKADADYAAILTLQQNYNEEWDIFSNTIPRLEQLFAPIDRKWATIPREGDANIQTVKNLALKFWIQNVLDKVGTEISRIGQDGKQIPEDVLVEKEAMKTELDTIRAFLGSRAPSSNDLRRMYLQETLPAHDRGKIIEWFSPNNFSVRHSDISRVRVAGTGKWLLADARFKEWENGLGKVLCCCGIRGSGKTALSSMVVDHLAATATRNIGVACMYLQSEDYMQKPSALLAGLWRQLVSRKRISPLTKDLYQRRRISPTESDVFEVFNQLVAEFSQVYIIVDALDEYPEVARGTLLEILAHLGPTVNLMLTSRPDINLGELLSSKFEVMEIRASKEDLWRYVDQRIHDHSRLSWHTQSSPELREQIIQAVINRADGMFLFAKILVEILFTYSTIEAIQKALAEFPRSLVDAYDQVMQRISFQNEEHRMLAHSAVGWVLHAKRPLTVMEFQVALAIESGAKPLDEDNLLDVDIVLSVCARLLVINQQHNTVSLVHDTAQEYLDRSGSVLLPNSQTDITRALLTYLKIDQLQIALDRGAARAEEYEDLARRYPLLEYCRSYILEHAVGQPEIELQETIINFLEKGGKWKAFWGYQRPAVPPWDCRDWPFAPSPLWLAAASNLQHIAKHLLDRGMSLSIPDVSAPLRGCIIWTCRDDVNVLGGQYRSALGAASSQGHAEVVRLLLENSADVNGSGEEVTSRVVRLFIKHGADVNASYGSAITGASSQGHIEVVRLLLEHGADANASIGRYGPPALEIASSRSHTEIVELLLEHGAEIP</sequence>
<organism evidence="6 7">
    <name type="scientific">Mycena venus</name>
    <dbReference type="NCBI Taxonomy" id="2733690"/>
    <lineage>
        <taxon>Eukaryota</taxon>
        <taxon>Fungi</taxon>
        <taxon>Dikarya</taxon>
        <taxon>Basidiomycota</taxon>
        <taxon>Agaricomycotina</taxon>
        <taxon>Agaricomycetes</taxon>
        <taxon>Agaricomycetidae</taxon>
        <taxon>Agaricales</taxon>
        <taxon>Marasmiineae</taxon>
        <taxon>Mycenaceae</taxon>
        <taxon>Mycena</taxon>
    </lineage>
</organism>
<dbReference type="SUPFAM" id="SSF48403">
    <property type="entry name" value="Ankyrin repeat"/>
    <property type="match status" value="1"/>
</dbReference>
<feature type="transmembrane region" description="Helical" evidence="3">
    <location>
        <begin position="414"/>
        <end position="436"/>
    </location>
</feature>
<reference evidence="6" key="1">
    <citation type="submission" date="2020-05" db="EMBL/GenBank/DDBJ databases">
        <title>Mycena genomes resolve the evolution of fungal bioluminescence.</title>
        <authorList>
            <person name="Tsai I.J."/>
        </authorList>
    </citation>
    <scope>NUCLEOTIDE SEQUENCE</scope>
    <source>
        <strain evidence="6">CCC161011</strain>
    </source>
</reference>
<protein>
    <submittedName>
        <fullName evidence="6">Ankyrin repeat protein</fullName>
    </submittedName>
</protein>
<evidence type="ECO:0000259" key="5">
    <source>
        <dbReference type="Pfam" id="PF24883"/>
    </source>
</evidence>
<dbReference type="InterPro" id="IPR054471">
    <property type="entry name" value="GPIID_WHD"/>
</dbReference>
<name>A0A8H7CHI2_9AGAR</name>
<feature type="repeat" description="ANK" evidence="2">
    <location>
        <begin position="1515"/>
        <end position="1543"/>
    </location>
</feature>
<comment type="caution">
    <text evidence="6">The sequence shown here is derived from an EMBL/GenBank/DDBJ whole genome shotgun (WGS) entry which is preliminary data.</text>
</comment>
<keyword evidence="3" id="KW-1133">Transmembrane helix</keyword>
<feature type="repeat" description="ANK" evidence="2">
    <location>
        <begin position="1429"/>
        <end position="1461"/>
    </location>
</feature>
<evidence type="ECO:0000256" key="3">
    <source>
        <dbReference type="SAM" id="Phobius"/>
    </source>
</evidence>
<evidence type="ECO:0000313" key="6">
    <source>
        <dbReference type="EMBL" id="KAF7337854.1"/>
    </source>
</evidence>
<feature type="transmembrane region" description="Helical" evidence="3">
    <location>
        <begin position="169"/>
        <end position="195"/>
    </location>
</feature>
<dbReference type="SUPFAM" id="SSF74788">
    <property type="entry name" value="Cullin repeat-like"/>
    <property type="match status" value="1"/>
</dbReference>
<dbReference type="Gene3D" id="3.40.50.300">
    <property type="entry name" value="P-loop containing nucleotide triphosphate hydrolases"/>
    <property type="match status" value="1"/>
</dbReference>
<keyword evidence="7" id="KW-1185">Reference proteome</keyword>
<evidence type="ECO:0000313" key="7">
    <source>
        <dbReference type="Proteomes" id="UP000620124"/>
    </source>
</evidence>
<gene>
    <name evidence="6" type="ORF">MVEN_02008300</name>
</gene>
<dbReference type="Pfam" id="PF00023">
    <property type="entry name" value="Ank"/>
    <property type="match status" value="1"/>
</dbReference>
<keyword evidence="1" id="KW-0677">Repeat</keyword>
<dbReference type="InterPro" id="IPR002110">
    <property type="entry name" value="Ankyrin_rpt"/>
</dbReference>
<dbReference type="Pfam" id="PF12796">
    <property type="entry name" value="Ank_2"/>
    <property type="match status" value="1"/>
</dbReference>
<feature type="transmembrane region" description="Helical" evidence="3">
    <location>
        <begin position="44"/>
        <end position="72"/>
    </location>
</feature>
<dbReference type="OrthoDB" id="443402at2759"/>
<dbReference type="Pfam" id="PF22939">
    <property type="entry name" value="WHD_GPIID"/>
    <property type="match status" value="1"/>
</dbReference>
<evidence type="ECO:0000259" key="4">
    <source>
        <dbReference type="Pfam" id="PF22939"/>
    </source>
</evidence>
<dbReference type="EMBL" id="JACAZI010000021">
    <property type="protein sequence ID" value="KAF7337854.1"/>
    <property type="molecule type" value="Genomic_DNA"/>
</dbReference>
<dbReference type="SMART" id="SM00248">
    <property type="entry name" value="ANK"/>
    <property type="match status" value="4"/>
</dbReference>
<dbReference type="Gene3D" id="1.20.1310.10">
    <property type="entry name" value="Cullin Repeats"/>
    <property type="match status" value="1"/>
</dbReference>
<feature type="transmembrane region" description="Helical" evidence="3">
    <location>
        <begin position="139"/>
        <end position="163"/>
    </location>
</feature>
<feature type="repeat" description="ANK" evidence="2">
    <location>
        <begin position="1481"/>
        <end position="1513"/>
    </location>
</feature>
<dbReference type="PANTHER" id="PTHR10039:SF15">
    <property type="entry name" value="NACHT DOMAIN-CONTAINING PROTEIN"/>
    <property type="match status" value="1"/>
</dbReference>
<feature type="domain" description="Nephrocystin 3-like N-terminal" evidence="5">
    <location>
        <begin position="927"/>
        <end position="1081"/>
    </location>
</feature>
<evidence type="ECO:0000256" key="2">
    <source>
        <dbReference type="PROSITE-ProRule" id="PRU00023"/>
    </source>
</evidence>
<dbReference type="PROSITE" id="PS50297">
    <property type="entry name" value="ANK_REP_REGION"/>
    <property type="match status" value="3"/>
</dbReference>
<dbReference type="PROSITE" id="PS50088">
    <property type="entry name" value="ANK_REPEAT"/>
    <property type="match status" value="3"/>
</dbReference>
<keyword evidence="2" id="KW-0040">ANK repeat</keyword>
<evidence type="ECO:0000256" key="1">
    <source>
        <dbReference type="ARBA" id="ARBA00022737"/>
    </source>
</evidence>
<dbReference type="SUPFAM" id="SSF52540">
    <property type="entry name" value="P-loop containing nucleoside triphosphate hydrolases"/>
    <property type="match status" value="1"/>
</dbReference>
<dbReference type="InterPro" id="IPR056884">
    <property type="entry name" value="NPHP3-like_N"/>
</dbReference>
<keyword evidence="3" id="KW-0472">Membrane</keyword>
<feature type="domain" description="GPI inositol-deacylase winged helix" evidence="4">
    <location>
        <begin position="1192"/>
        <end position="1271"/>
    </location>
</feature>
<dbReference type="InterPro" id="IPR036770">
    <property type="entry name" value="Ankyrin_rpt-contain_sf"/>
</dbReference>
<dbReference type="Proteomes" id="UP000620124">
    <property type="component" value="Unassembled WGS sequence"/>
</dbReference>
<dbReference type="PANTHER" id="PTHR10039">
    <property type="entry name" value="AMELOGENIN"/>
    <property type="match status" value="1"/>
</dbReference>
<keyword evidence="3" id="KW-0812">Transmembrane</keyword>
<dbReference type="Gene3D" id="1.25.40.20">
    <property type="entry name" value="Ankyrin repeat-containing domain"/>
    <property type="match status" value="1"/>
</dbReference>